<feature type="region of interest" description="Disordered" evidence="1">
    <location>
        <begin position="357"/>
        <end position="378"/>
    </location>
</feature>
<gene>
    <name evidence="2" type="ORF">FAZ69_13290</name>
</gene>
<dbReference type="OrthoDB" id="9762853at2"/>
<evidence type="ECO:0000256" key="1">
    <source>
        <dbReference type="SAM" id="MobiDB-lite"/>
    </source>
</evidence>
<proteinExistence type="predicted"/>
<reference evidence="2 3" key="1">
    <citation type="submission" date="2019-04" db="EMBL/GenBank/DDBJ databases">
        <title>Trinickia sp. 7GSK02, isolated from subtropical forest soil.</title>
        <authorList>
            <person name="Gao Z.-H."/>
            <person name="Qiu L.-H."/>
        </authorList>
    </citation>
    <scope>NUCLEOTIDE SEQUENCE [LARGE SCALE GENOMIC DNA]</scope>
    <source>
        <strain evidence="2 3">7GSK02</strain>
    </source>
</reference>
<protein>
    <recommendedName>
        <fullName evidence="4">Baseplate protein J-like domain-containing protein</fullName>
    </recommendedName>
</protein>
<organism evidence="2 3">
    <name type="scientific">Trinickia terrae</name>
    <dbReference type="NCBI Taxonomy" id="2571161"/>
    <lineage>
        <taxon>Bacteria</taxon>
        <taxon>Pseudomonadati</taxon>
        <taxon>Pseudomonadota</taxon>
        <taxon>Betaproteobacteria</taxon>
        <taxon>Burkholderiales</taxon>
        <taxon>Burkholderiaceae</taxon>
        <taxon>Trinickia</taxon>
    </lineage>
</organism>
<accession>A0A4U1I5U0</accession>
<sequence length="1279" mass="136548">MSGTTQASRGLAALSPDSAPVDARTLAQQLDFVGQLARLVSYVGLDGQPHGGWRPFFADDLSFLLARIVSFDSGQALADVRDAVHGEPQPRHRDHRILLQLFGLYRQVSEWAVGLKRISTPLELGTPAGLTLESLIRQQLAPLCQIVAKRKAWEREWQTQKQRFLHRYSRVDKDYLTSLWDAPLQPDGAGDTKPELNSVFKSFVLGIEAAQPSMQAYFDDALKATFGHQPQSALMIAFLRLLRHAQNDANAIAGRHLAFYYRSILQLRERSAMPDRAFVCLQPTPASSGSLVPAGTQLRAGKLPDGQDLVYAVDGDFVVNQDTLGELKTVYAVQSQAPDLACVPRLYAAPKADSQDGLKAPLAQPAQGWPTFGRDWGGNAGVRPRAGSPLLDSAPLAETGLLITSPLLVLRGGRRVLRVRFQFDPKPAAIPRSPLGLPAGAAAAAPLAFAEVAQAYRNALEQTYASFAGRSLGAMAQAAMTEACEVSITTAKGWQPVTRLAVRANLDQCWVELALLLPEAFPSVEPGPPAPQEAGGTSPWPRLKLMLKPDARVYPYSFIQQLLLTGIALRATVAGLTPSDMTTSQGPVKAGAPFAPFGASPILGSYLDVADAELASKPIVRATLQVDWFNLPKAPQDLASSYAGYAVPRLANNAFRAGFQVRRAGRWSEAGNGSRPLFTAADDVKAGLQTPLSFTIADGTAASAMEAIRMELAAPDCAFGHQIYPRLLADASMKAAMVIGARALAEALNKATDPLPVLPKQPEPPFVPLAKSITVNYAASQQLQARQAPDTASDPVPCFYQLGPFGHVAAPLNGTLLLDGILRAGQLYIGLRNVLPGQCVSLLFGMDETATPGLATGPDGPSSGLAPAAVDWYYLQDNQWRRFSRDVVLDGTAGFTRSGIVRLQTSGQRPNADSTLLPAGLFWLAAAVDDPQLRSRTTYVGTQAASATQVLDGAMPEAGGPLPAGSIKDFVRKPPGIQGVSQPLPTLGGQAAELPGAFPVRVSERLRHKQRALCAQDFEQIALDSFPALLQASCITPGAERAPGYACARVPAGTVRLVVVPRPPQGSSHPPQPRVADRDLVQIRTALLQKSAATFSGLLVLSPAYEEIKVVLQVELERGQDAAYCLQMLNDDIASWLARWRADSAVPLAIGGGSQHMSDLHVFIAGRAGVARVVKLEALHIYERDGGVRTARWRGMDDALMPSCPWAVLISAPRHAISEHGVNYGIGAMTIGEDLLLLSGPPPVAQLRAQAPSARRYALHLPAGLLAGQPDAPSSEADD</sequence>
<evidence type="ECO:0000313" key="3">
    <source>
        <dbReference type="Proteomes" id="UP000305539"/>
    </source>
</evidence>
<keyword evidence="3" id="KW-1185">Reference proteome</keyword>
<dbReference type="RefSeq" id="WP_136895151.1">
    <property type="nucleotide sequence ID" value="NZ_SWJE01000006.1"/>
</dbReference>
<dbReference type="EMBL" id="SWJE01000006">
    <property type="protein sequence ID" value="TKC88721.1"/>
    <property type="molecule type" value="Genomic_DNA"/>
</dbReference>
<dbReference type="AlphaFoldDB" id="A0A4U1I5U0"/>
<name>A0A4U1I5U0_9BURK</name>
<comment type="caution">
    <text evidence="2">The sequence shown here is derived from an EMBL/GenBank/DDBJ whole genome shotgun (WGS) entry which is preliminary data.</text>
</comment>
<dbReference type="Proteomes" id="UP000305539">
    <property type="component" value="Unassembled WGS sequence"/>
</dbReference>
<evidence type="ECO:0008006" key="4">
    <source>
        <dbReference type="Google" id="ProtNLM"/>
    </source>
</evidence>
<evidence type="ECO:0000313" key="2">
    <source>
        <dbReference type="EMBL" id="TKC88721.1"/>
    </source>
</evidence>